<dbReference type="InterPro" id="IPR047681">
    <property type="entry name" value="PPA1309-like"/>
</dbReference>
<dbReference type="STRING" id="642780.SAMN04488570_3502"/>
<protein>
    <submittedName>
        <fullName evidence="1">Uncharacterized protein</fullName>
    </submittedName>
</protein>
<sequence length="183" mass="19153">MSGPLEDVVREVELHAARAGWEQPAQLFALVDTADLLAREPHLAAVLGLESEEGDTPPGGLTPVEQETTADSLEELLPSILWPPEVVGCAVVLEATTLPAEAGAGADVPADPEAAAAYASEHPDREEARIVAGVLRGGESWCAIRQRAHDEDDLVMTGPDLVPALLELLHATLDPDAGDPVPT</sequence>
<evidence type="ECO:0000313" key="1">
    <source>
        <dbReference type="EMBL" id="SDT09184.1"/>
    </source>
</evidence>
<dbReference type="AlphaFoldDB" id="A0A1H1XIR1"/>
<evidence type="ECO:0000313" key="2">
    <source>
        <dbReference type="Proteomes" id="UP000198859"/>
    </source>
</evidence>
<dbReference type="EMBL" id="LT629757">
    <property type="protein sequence ID" value="SDT09184.1"/>
    <property type="molecule type" value="Genomic_DNA"/>
</dbReference>
<dbReference type="Proteomes" id="UP000198859">
    <property type="component" value="Chromosome I"/>
</dbReference>
<organism evidence="1 2">
    <name type="scientific">Nocardioides scoriae</name>
    <dbReference type="NCBI Taxonomy" id="642780"/>
    <lineage>
        <taxon>Bacteria</taxon>
        <taxon>Bacillati</taxon>
        <taxon>Actinomycetota</taxon>
        <taxon>Actinomycetes</taxon>
        <taxon>Propionibacteriales</taxon>
        <taxon>Nocardioidaceae</taxon>
        <taxon>Nocardioides</taxon>
    </lineage>
</organism>
<dbReference type="NCBIfam" id="NF040618">
    <property type="entry name" value="PPA1309_fam"/>
    <property type="match status" value="1"/>
</dbReference>
<keyword evidence="2" id="KW-1185">Reference proteome</keyword>
<dbReference type="RefSeq" id="WP_197681033.1">
    <property type="nucleotide sequence ID" value="NZ_LT629757.1"/>
</dbReference>
<name>A0A1H1XIR1_9ACTN</name>
<gene>
    <name evidence="1" type="ORF">SAMN04488570_3502</name>
</gene>
<proteinExistence type="predicted"/>
<reference evidence="2" key="1">
    <citation type="submission" date="2016-10" db="EMBL/GenBank/DDBJ databases">
        <authorList>
            <person name="Varghese N."/>
            <person name="Submissions S."/>
        </authorList>
    </citation>
    <scope>NUCLEOTIDE SEQUENCE [LARGE SCALE GENOMIC DNA]</scope>
    <source>
        <strain evidence="2">DSM 22127</strain>
    </source>
</reference>
<accession>A0A1H1XIR1</accession>